<gene>
    <name evidence="1" type="ordered locus">Atc_0875</name>
</gene>
<dbReference type="STRING" id="990288.Atc_0875"/>
<keyword evidence="2" id="KW-1185">Reference proteome</keyword>
<organism evidence="1 2">
    <name type="scientific">Acidithiobacillus caldus (strain SM-1)</name>
    <dbReference type="NCBI Taxonomy" id="990288"/>
    <lineage>
        <taxon>Bacteria</taxon>
        <taxon>Pseudomonadati</taxon>
        <taxon>Pseudomonadota</taxon>
        <taxon>Acidithiobacillia</taxon>
        <taxon>Acidithiobacillales</taxon>
        <taxon>Acidithiobacillaceae</taxon>
        <taxon>Acidithiobacillus</taxon>
    </lineage>
</organism>
<dbReference type="HOGENOM" id="CLU_3414471_0_0_6"/>
<accession>F9ZKZ6</accession>
<name>F9ZKZ6_ACICS</name>
<dbReference type="AlphaFoldDB" id="F9ZKZ6"/>
<reference evidence="1 2" key="1">
    <citation type="journal article" date="2011" name="J. Genet. Genomics">
        <title>Unraveling the Acidithiobacillus caldus complete genome and its central metabolisms for carbon assimilation.</title>
        <authorList>
            <person name="You X.Y."/>
            <person name="Guo X."/>
            <person name="Zheng H.J."/>
            <person name="Zhang M.J."/>
            <person name="Liu L.J."/>
            <person name="Zhu Y.Q."/>
            <person name="Zhu B."/>
            <person name="Wang S.Y."/>
            <person name="Zhao G.P."/>
            <person name="Poetsch A."/>
            <person name="Jiang C.Y."/>
            <person name="Liu S.J."/>
        </authorList>
    </citation>
    <scope>NUCLEOTIDE SEQUENCE [LARGE SCALE GENOMIC DNA]</scope>
    <source>
        <strain evidence="1 2">SM-1</strain>
    </source>
</reference>
<sequence>MSTKNTVAVTLGIEVIAVLGTPHGHWD</sequence>
<proteinExistence type="predicted"/>
<evidence type="ECO:0000313" key="1">
    <source>
        <dbReference type="EMBL" id="AEK57524.1"/>
    </source>
</evidence>
<dbReference type="KEGG" id="acu:Atc_0875"/>
<dbReference type="EMBL" id="CP002573">
    <property type="protein sequence ID" value="AEK57524.1"/>
    <property type="molecule type" value="Genomic_DNA"/>
</dbReference>
<dbReference type="Proteomes" id="UP000006135">
    <property type="component" value="Chromosome"/>
</dbReference>
<evidence type="ECO:0000313" key="2">
    <source>
        <dbReference type="Proteomes" id="UP000006135"/>
    </source>
</evidence>
<protein>
    <submittedName>
        <fullName evidence="1">Uncharacterized protein</fullName>
    </submittedName>
</protein>